<reference evidence="1" key="1">
    <citation type="submission" date="2023-06" db="EMBL/GenBank/DDBJ databases">
        <authorList>
            <consortium name="Lawrence Berkeley National Laboratory"/>
            <person name="Ahrendt S."/>
            <person name="Sahu N."/>
            <person name="Indic B."/>
            <person name="Wong-Bajracharya J."/>
            <person name="Merenyi Z."/>
            <person name="Ke H.-M."/>
            <person name="Monk M."/>
            <person name="Kocsube S."/>
            <person name="Drula E."/>
            <person name="Lipzen A."/>
            <person name="Balint B."/>
            <person name="Henrissat B."/>
            <person name="Andreopoulos B."/>
            <person name="Martin F.M."/>
            <person name="Harder C.B."/>
            <person name="Rigling D."/>
            <person name="Ford K.L."/>
            <person name="Foster G.D."/>
            <person name="Pangilinan J."/>
            <person name="Papanicolaou A."/>
            <person name="Barry K."/>
            <person name="LaButti K."/>
            <person name="Viragh M."/>
            <person name="Koriabine M."/>
            <person name="Yan M."/>
            <person name="Riley R."/>
            <person name="Champramary S."/>
            <person name="Plett K.L."/>
            <person name="Tsai I.J."/>
            <person name="Slot J."/>
            <person name="Sipos G."/>
            <person name="Plett J."/>
            <person name="Nagy L.G."/>
            <person name="Grigoriev I.V."/>
        </authorList>
    </citation>
    <scope>NUCLEOTIDE SEQUENCE</scope>
    <source>
        <strain evidence="1">ICMP 16352</strain>
    </source>
</reference>
<protein>
    <submittedName>
        <fullName evidence="1">Uncharacterized protein</fullName>
    </submittedName>
</protein>
<keyword evidence="2" id="KW-1185">Reference proteome</keyword>
<evidence type="ECO:0000313" key="1">
    <source>
        <dbReference type="EMBL" id="KAK0461565.1"/>
    </source>
</evidence>
<dbReference type="Proteomes" id="UP001175227">
    <property type="component" value="Unassembled WGS sequence"/>
</dbReference>
<organism evidence="1 2">
    <name type="scientific">Armillaria novae-zelandiae</name>
    <dbReference type="NCBI Taxonomy" id="153914"/>
    <lineage>
        <taxon>Eukaryota</taxon>
        <taxon>Fungi</taxon>
        <taxon>Dikarya</taxon>
        <taxon>Basidiomycota</taxon>
        <taxon>Agaricomycotina</taxon>
        <taxon>Agaricomycetes</taxon>
        <taxon>Agaricomycetidae</taxon>
        <taxon>Agaricales</taxon>
        <taxon>Marasmiineae</taxon>
        <taxon>Physalacriaceae</taxon>
        <taxon>Armillaria</taxon>
    </lineage>
</organism>
<accession>A0AA39TWF2</accession>
<evidence type="ECO:0000313" key="2">
    <source>
        <dbReference type="Proteomes" id="UP001175227"/>
    </source>
</evidence>
<dbReference type="EMBL" id="JAUEPR010000139">
    <property type="protein sequence ID" value="KAK0461565.1"/>
    <property type="molecule type" value="Genomic_DNA"/>
</dbReference>
<dbReference type="AlphaFoldDB" id="A0AA39TWF2"/>
<comment type="caution">
    <text evidence="1">The sequence shown here is derived from an EMBL/GenBank/DDBJ whole genome shotgun (WGS) entry which is preliminary data.</text>
</comment>
<proteinExistence type="predicted"/>
<sequence length="116" mass="13334">MLKMSTIPSRTSVKHLQLLCLFHRNTTPKPSTMVQFIKLSELVELRLSYQNVLPRCRISFIRSSAKLQCIPCLRPDLDIYDRDLSDNPLRGFDLFGTTPPDTMPVIEVIEDIESVK</sequence>
<name>A0AA39TWF2_9AGAR</name>
<gene>
    <name evidence="1" type="ORF">IW261DRAFT_1614144</name>
</gene>